<feature type="domain" description="Bromo" evidence="7">
    <location>
        <begin position="1298"/>
        <end position="1368"/>
    </location>
</feature>
<dbReference type="InterPro" id="IPR057452">
    <property type="entry name" value="BRWD/PHIP_N"/>
</dbReference>
<dbReference type="PRINTS" id="PR00503">
    <property type="entry name" value="BROMODOMAIN"/>
</dbReference>
<dbReference type="FunCoup" id="A0A6P6XTC5">
    <property type="interactions" value="1469"/>
</dbReference>
<evidence type="ECO:0000256" key="1">
    <source>
        <dbReference type="ARBA" id="ARBA00022574"/>
    </source>
</evidence>
<feature type="compositionally biased region" description="Low complexity" evidence="6">
    <location>
        <begin position="10"/>
        <end position="22"/>
    </location>
</feature>
<evidence type="ECO:0000313" key="8">
    <source>
        <dbReference type="Proteomes" id="UP000515146"/>
    </source>
</evidence>
<gene>
    <name evidence="9" type="primary">LOC113790644</name>
</gene>
<dbReference type="GO" id="GO:0005634">
    <property type="term" value="C:nucleus"/>
    <property type="evidence" value="ECO:0007669"/>
    <property type="project" value="TreeGrafter"/>
</dbReference>
<organism evidence="8 9">
    <name type="scientific">Dermatophagoides pteronyssinus</name>
    <name type="common">European house dust mite</name>
    <dbReference type="NCBI Taxonomy" id="6956"/>
    <lineage>
        <taxon>Eukaryota</taxon>
        <taxon>Metazoa</taxon>
        <taxon>Ecdysozoa</taxon>
        <taxon>Arthropoda</taxon>
        <taxon>Chelicerata</taxon>
        <taxon>Arachnida</taxon>
        <taxon>Acari</taxon>
        <taxon>Acariformes</taxon>
        <taxon>Sarcoptiformes</taxon>
        <taxon>Astigmata</taxon>
        <taxon>Psoroptidia</taxon>
        <taxon>Analgoidea</taxon>
        <taxon>Pyroglyphidae</taxon>
        <taxon>Dermatophagoidinae</taxon>
        <taxon>Dermatophagoides</taxon>
    </lineage>
</organism>
<dbReference type="PROSITE" id="PS50082">
    <property type="entry name" value="WD_REPEATS_2"/>
    <property type="match status" value="4"/>
</dbReference>
<dbReference type="OMA" id="NELFFHT"/>
<dbReference type="PROSITE" id="PS50014">
    <property type="entry name" value="BROMODOMAIN_2"/>
    <property type="match status" value="2"/>
</dbReference>
<dbReference type="Pfam" id="PF00400">
    <property type="entry name" value="WD40"/>
    <property type="match status" value="4"/>
</dbReference>
<feature type="compositionally biased region" description="Basic residues" evidence="6">
    <location>
        <begin position="1433"/>
        <end position="1443"/>
    </location>
</feature>
<feature type="compositionally biased region" description="Low complexity" evidence="6">
    <location>
        <begin position="870"/>
        <end position="888"/>
    </location>
</feature>
<feature type="region of interest" description="Disordered" evidence="6">
    <location>
        <begin position="838"/>
        <end position="1001"/>
    </location>
</feature>
<feature type="region of interest" description="Disordered" evidence="6">
    <location>
        <begin position="1712"/>
        <end position="2021"/>
    </location>
</feature>
<feature type="compositionally biased region" description="Polar residues" evidence="6">
    <location>
        <begin position="1640"/>
        <end position="1651"/>
    </location>
</feature>
<feature type="compositionally biased region" description="Low complexity" evidence="6">
    <location>
        <begin position="941"/>
        <end position="954"/>
    </location>
</feature>
<feature type="compositionally biased region" description="Low complexity" evidence="6">
    <location>
        <begin position="1670"/>
        <end position="1684"/>
    </location>
</feature>
<feature type="compositionally biased region" description="Basic residues" evidence="6">
    <location>
        <begin position="1859"/>
        <end position="1872"/>
    </location>
</feature>
<dbReference type="OrthoDB" id="10265743at2759"/>
<dbReference type="Proteomes" id="UP000515146">
    <property type="component" value="Unplaced"/>
</dbReference>
<feature type="compositionally biased region" description="Acidic residues" evidence="6">
    <location>
        <begin position="900"/>
        <end position="926"/>
    </location>
</feature>
<dbReference type="InterPro" id="IPR036427">
    <property type="entry name" value="Bromodomain-like_sf"/>
</dbReference>
<dbReference type="InterPro" id="IPR057451">
    <property type="entry name" value="BRWD/PHIP_AD"/>
</dbReference>
<feature type="repeat" description="WD" evidence="5">
    <location>
        <begin position="257"/>
        <end position="298"/>
    </location>
</feature>
<dbReference type="PANTHER" id="PTHR16266">
    <property type="entry name" value="WD REPEAT DOMAIN 9"/>
    <property type="match status" value="1"/>
</dbReference>
<dbReference type="RefSeq" id="XP_027196138.1">
    <property type="nucleotide sequence ID" value="XM_027340337.1"/>
</dbReference>
<dbReference type="InterPro" id="IPR019775">
    <property type="entry name" value="WD40_repeat_CS"/>
</dbReference>
<dbReference type="SUPFAM" id="SSF47370">
    <property type="entry name" value="Bromodomain"/>
    <property type="match status" value="2"/>
</dbReference>
<dbReference type="Gene3D" id="1.20.920.10">
    <property type="entry name" value="Bromodomain-like"/>
    <property type="match status" value="2"/>
</dbReference>
<evidence type="ECO:0000256" key="6">
    <source>
        <dbReference type="SAM" id="MobiDB-lite"/>
    </source>
</evidence>
<dbReference type="InterPro" id="IPR015943">
    <property type="entry name" value="WD40/YVTN_repeat-like_dom_sf"/>
</dbReference>
<dbReference type="Pfam" id="PF00439">
    <property type="entry name" value="Bromodomain"/>
    <property type="match status" value="2"/>
</dbReference>
<dbReference type="Pfam" id="PF25437">
    <property type="entry name" value="BRWD1_N"/>
    <property type="match status" value="1"/>
</dbReference>
<dbReference type="FunFam" id="1.20.920.10:FF:000066">
    <property type="entry name" value="Transcription initiation factor TFIID subunit 1"/>
    <property type="match status" value="2"/>
</dbReference>
<reference evidence="9" key="1">
    <citation type="submission" date="2025-08" db="UniProtKB">
        <authorList>
            <consortium name="RefSeq"/>
        </authorList>
    </citation>
    <scope>IDENTIFICATION</scope>
    <source>
        <strain evidence="9">Airmid</strain>
    </source>
</reference>
<evidence type="ECO:0000256" key="4">
    <source>
        <dbReference type="PROSITE-ProRule" id="PRU00035"/>
    </source>
</evidence>
<feature type="compositionally biased region" description="Low complexity" evidence="6">
    <location>
        <begin position="34"/>
        <end position="49"/>
    </location>
</feature>
<dbReference type="InterPro" id="IPR001680">
    <property type="entry name" value="WD40_rpt"/>
</dbReference>
<feature type="compositionally biased region" description="Low complexity" evidence="6">
    <location>
        <begin position="1917"/>
        <end position="1940"/>
    </location>
</feature>
<keyword evidence="2" id="KW-0677">Repeat</keyword>
<feature type="compositionally biased region" description="Acidic residues" evidence="6">
    <location>
        <begin position="1778"/>
        <end position="1834"/>
    </location>
</feature>
<evidence type="ECO:0000256" key="5">
    <source>
        <dbReference type="PROSITE-ProRule" id="PRU00221"/>
    </source>
</evidence>
<evidence type="ECO:0000313" key="9">
    <source>
        <dbReference type="RefSeq" id="XP_027196138.1"/>
    </source>
</evidence>
<dbReference type="PROSITE" id="PS50294">
    <property type="entry name" value="WD_REPEATS_REGION"/>
    <property type="match status" value="3"/>
</dbReference>
<dbReference type="SUPFAM" id="SSF50978">
    <property type="entry name" value="WD40 repeat-like"/>
    <property type="match status" value="2"/>
</dbReference>
<dbReference type="PANTHER" id="PTHR16266:SF17">
    <property type="entry name" value="BRWD3"/>
    <property type="match status" value="1"/>
</dbReference>
<dbReference type="InterPro" id="IPR001487">
    <property type="entry name" value="Bromodomain"/>
</dbReference>
<name>A0A6P6XTC5_DERPT</name>
<keyword evidence="1 5" id="KW-0853">WD repeat</keyword>
<feature type="repeat" description="WD" evidence="5">
    <location>
        <begin position="440"/>
        <end position="475"/>
    </location>
</feature>
<dbReference type="PROSITE" id="PS00678">
    <property type="entry name" value="WD_REPEATS_1"/>
    <property type="match status" value="1"/>
</dbReference>
<dbReference type="CTD" id="254065"/>
<dbReference type="Pfam" id="PF25313">
    <property type="entry name" value="BRWD_AD"/>
    <property type="match status" value="2"/>
</dbReference>
<feature type="compositionally biased region" description="Basic and acidic residues" evidence="6">
    <location>
        <begin position="1454"/>
        <end position="1469"/>
    </location>
</feature>
<feature type="compositionally biased region" description="Low complexity" evidence="6">
    <location>
        <begin position="755"/>
        <end position="768"/>
    </location>
</feature>
<feature type="compositionally biased region" description="Basic residues" evidence="6">
    <location>
        <begin position="1971"/>
        <end position="1981"/>
    </location>
</feature>
<feature type="region of interest" description="Disordered" evidence="6">
    <location>
        <begin position="736"/>
        <end position="799"/>
    </location>
</feature>
<evidence type="ECO:0000256" key="2">
    <source>
        <dbReference type="ARBA" id="ARBA00022737"/>
    </source>
</evidence>
<feature type="compositionally biased region" description="Acidic residues" evidence="6">
    <location>
        <begin position="1718"/>
        <end position="1728"/>
    </location>
</feature>
<dbReference type="InterPro" id="IPR036322">
    <property type="entry name" value="WD40_repeat_dom_sf"/>
</dbReference>
<feature type="compositionally biased region" description="Basic and acidic residues" evidence="6">
    <location>
        <begin position="838"/>
        <end position="848"/>
    </location>
</feature>
<dbReference type="GO" id="GO:0008360">
    <property type="term" value="P:regulation of cell shape"/>
    <property type="evidence" value="ECO:0007669"/>
    <property type="project" value="TreeGrafter"/>
</dbReference>
<dbReference type="InterPro" id="IPR006594">
    <property type="entry name" value="LisH"/>
</dbReference>
<keyword evidence="3 4" id="KW-0103">Bromodomain</keyword>
<feature type="compositionally biased region" description="Low complexity" evidence="6">
    <location>
        <begin position="707"/>
        <end position="724"/>
    </location>
</feature>
<dbReference type="PROSITE" id="PS50896">
    <property type="entry name" value="LISH"/>
    <property type="match status" value="1"/>
</dbReference>
<feature type="compositionally biased region" description="Basic and acidic residues" evidence="6">
    <location>
        <begin position="970"/>
        <end position="982"/>
    </location>
</feature>
<dbReference type="InterPro" id="IPR052060">
    <property type="entry name" value="Bromo_WD_repeat"/>
</dbReference>
<feature type="region of interest" description="Disordered" evidence="6">
    <location>
        <begin position="1590"/>
        <end position="1651"/>
    </location>
</feature>
<feature type="region of interest" description="Disordered" evidence="6">
    <location>
        <begin position="1665"/>
        <end position="1687"/>
    </location>
</feature>
<protein>
    <submittedName>
        <fullName evidence="9">PH-interacting protein-like</fullName>
    </submittedName>
</protein>
<feature type="repeat" description="WD" evidence="5">
    <location>
        <begin position="299"/>
        <end position="340"/>
    </location>
</feature>
<feature type="compositionally biased region" description="Low complexity" evidence="6">
    <location>
        <begin position="1628"/>
        <end position="1639"/>
    </location>
</feature>
<evidence type="ECO:0000259" key="7">
    <source>
        <dbReference type="PROSITE" id="PS50014"/>
    </source>
</evidence>
<proteinExistence type="predicted"/>
<dbReference type="GO" id="GO:0007010">
    <property type="term" value="P:cytoskeleton organization"/>
    <property type="evidence" value="ECO:0007669"/>
    <property type="project" value="TreeGrafter"/>
</dbReference>
<dbReference type="Gene3D" id="2.130.10.10">
    <property type="entry name" value="YVTN repeat-like/Quinoprotein amine dehydrogenase"/>
    <property type="match status" value="3"/>
</dbReference>
<dbReference type="GO" id="GO:0006357">
    <property type="term" value="P:regulation of transcription by RNA polymerase II"/>
    <property type="evidence" value="ECO:0007669"/>
    <property type="project" value="TreeGrafter"/>
</dbReference>
<dbReference type="InParanoid" id="A0A6P6XTC5"/>
<feature type="compositionally biased region" description="Basic residues" evidence="6">
    <location>
        <begin position="1941"/>
        <end position="1950"/>
    </location>
</feature>
<feature type="region of interest" description="Disordered" evidence="6">
    <location>
        <begin position="687"/>
        <end position="724"/>
    </location>
</feature>
<feature type="domain" description="Bromo" evidence="7">
    <location>
        <begin position="1500"/>
        <end position="1570"/>
    </location>
</feature>
<feature type="compositionally biased region" description="Basic residues" evidence="6">
    <location>
        <begin position="1995"/>
        <end position="2006"/>
    </location>
</feature>
<sequence length="2038" mass="234667">MEQASPLPPSSSSSSSSSSSASDHQDDQTSGQPQHQEQNSFNNQQQKSSTDLIQATIDDNILKRELYFLIYKFLERSPLQQSFQVLKHELESNACLLPPQYDWRTGSERSSNEFGLGNEILELAIKQHPHITADYLFQSLKQAHQALSQVVPPPIENSIVSFLSAGRFSLVRPIPKKSLISEQDERLLPLNRNPFSLASISNHRNHAPPLLSQRFSSVHFPGHISQTLFSRQLAGPKPITHLLPVGFYEQYQKYNRVLGHLSSVFCVLFDRTGRFLITGADDTIIKIWSASDGRLLATLRGHQGEITDLSISLENDMLASGSCDKKIRVWNLRTTALIKTLKNHEDQISGVKFCPLMTQDTRYLVSISQDGSVCFYKYDAKTRLFQDDPIRFVERKRRDSQLVSCSFSAGGAFFAVGSTDCSLYVYHVSAPAGPTKILEIEQHTDHVDSLQFSNRSMLRFISSGRDGLAHIWNYEKQKWNHLKIDINQRLDGRPPERRVEIAGTSKICVLRVCMVAWTIDDRFVITSLTDSSIKVWFSHNAKLKHVLYGHEDEVYIIEPHPTDGRIILTAGHEGAIMIWDVVTGTNIKTFYNALENSQVPASLFDAKWNPDGTMFAATDSYGHLILFGLSPSNPYSELPEHMFFHTDYRPIIRDANDFVIDEQMQIAPHLMPPPFLVDIDGNPYPPRLQRLVPGRENCHDPQLIPFDGGDQQNDQQAQQQQQQGALTIDDMIQRLQREQQQRRPSSSGDITAPTSGSSPANSSRSAHSVGDGVRNAANLVDPNDRVVNDESSTGRPSGFQMGIFMRKPLIIPLPEREIEFIRERQCSLNKMEEEYYRTEQKKRPKEIEPIEPLPEFKPFTRRQRRILYQSSGVTRSSSRSNRSNMNNSDRTERQFSLVPLDEDDSNDEDFTGTSEEESSESDDATSDSDWNQPSTSRDRTPFPSSVAGVSSAPAVRKRKRRATDVEDDDHIQSDNDDQHDTSNDIIFLNQPSTSLGNEGSIRSRRRTNIDDIHNPLERRQRFEQINVDHQFRQVENGHLDEQFRPPEWFTNSKPKRTPYFPQIGDRVVYFRQGHQKYIDAVRETKCYNINLATKPFRLRGSDSDEIFAKIIGIQYHVKPPRLVTLRMVVIDPLAEENEAEQQQTSNVNQSSSNHHPHIAQQQFSVRYHDLDHVCDFIILKQWYDISVSREWRVADLFRSAIDDQWWIGRIHSMRYTETNSYFQSIEVIWCNGEKELLSPWDLEPLESNLDIPNQPPNDGQSVTDEERIAFSMIDEQEWPLEQRNRDRERIINGLLRVMEFSHAEEFAAPVDLNQHPLYAMTIPYPMDLSTIMSRLRSNFYRRLEAVKFDVRFIESNAALYNMPESLIVKKAKIITECCLRFIEDSECQDPTPIMNELSNNYASELVNATGISTTADPTQQQHSSSMSSSFGHQRPRRSTRRIRSSIFSDSDVDEINRPGRPSRSDRTNHIHNRLITEHDDDNRPRKTWKQLCRELIDQIFELPDSEPFRAPVDPIIYPNYAHIIDTPMDLTTVKEQLLADIYDSPQDFAKDMRLIFTNSKQFNTSKKSRIYSMTIRLSNIFEEKMRSLMSELKSSRSRTNRQSSNGGRSGRNRRNGKLRNTSRFQRKSSSPMSPTIISPYEQQLTGPSTSRRRCFSQQLMIIDSNQPSTSSIPSNYYNQQQQQRSSHRISKYYYESNSMEKYGLRHRRKRIRTYKEDDSNEDFDDEESTGCSQNHDQSNDEYVDAAKIPSDTNNNRPSIVNDKYHLRQNNRKPRRYDSDDDEEEELELPEEEEEIKDEEDTDEKTDVEDDRDEDEEEDDDEEDDEEVEPEEQPNDSDATQLDAEEDDDDNKENSSSRTGTRRPIRAAARKRVNYGENDSDSDDDLAVNQIRERNSNIRLTHQQPRPAPTVFIDSFASNNESSRESTMSSNSNRSDGSINRVGRRAARRRNGHDNDEDDDDSNHQSSSGLRRSTRKIQPKRRYSSDSADEQFHQQLKSRIRRSRTYQKHYDGRVGLQDPRRTGRHVLLSETLSSCPPQT</sequence>
<dbReference type="SMART" id="SM00320">
    <property type="entry name" value="WD40"/>
    <property type="match status" value="8"/>
</dbReference>
<dbReference type="CDD" id="cd00200">
    <property type="entry name" value="WD40"/>
    <property type="match status" value="1"/>
</dbReference>
<keyword evidence="8" id="KW-1185">Reference proteome</keyword>
<dbReference type="KEGG" id="dpte:113790644"/>
<feature type="repeat" description="WD" evidence="5">
    <location>
        <begin position="547"/>
        <end position="589"/>
    </location>
</feature>
<accession>A0A6P6XTC5</accession>
<evidence type="ECO:0000256" key="3">
    <source>
        <dbReference type="ARBA" id="ARBA00023117"/>
    </source>
</evidence>
<feature type="region of interest" description="Disordered" evidence="6">
    <location>
        <begin position="1"/>
        <end position="49"/>
    </location>
</feature>
<feature type="compositionally biased region" description="Polar residues" evidence="6">
    <location>
        <begin position="744"/>
        <end position="754"/>
    </location>
</feature>
<dbReference type="SMART" id="SM00297">
    <property type="entry name" value="BROMO"/>
    <property type="match status" value="2"/>
</dbReference>
<feature type="region of interest" description="Disordered" evidence="6">
    <location>
        <begin position="1414"/>
        <end position="1469"/>
    </location>
</feature>